<sequence>MTSVLPDLTRMPADPSLISLGYHHEHTLEAFEFDDTLEVWTVTARIDADVLAESLAVHSDADQETLDAVEDIAVGRMPFVRVRMFGPEHPFFAIDSYTGDVARIGETVLDVASGEFDPAFEAALSHPVGDLLVMDRIILDPAWRGFGLGPVLAGSAIRRLAQDCVAVVCEPGDADGREMTDEQHREAAAKLGRLWSRIGFESFRQGVHFLDCHLQHPQDLLAERRKEFVALCRSWRDQHHP</sequence>
<reference evidence="1 2" key="1">
    <citation type="submission" date="2020-08" db="EMBL/GenBank/DDBJ databases">
        <title>Genomic Encyclopedia of Type Strains, Phase III (KMG-III): the genomes of soil and plant-associated and newly described type strains.</title>
        <authorList>
            <person name="Whitman W."/>
        </authorList>
    </citation>
    <scope>NUCLEOTIDE SEQUENCE [LARGE SCALE GENOMIC DNA]</scope>
    <source>
        <strain evidence="1 2">CECT 3273</strain>
    </source>
</reference>
<evidence type="ECO:0000313" key="1">
    <source>
        <dbReference type="EMBL" id="MBB4903297.1"/>
    </source>
</evidence>
<dbReference type="RefSeq" id="WP_229890108.1">
    <property type="nucleotide sequence ID" value="NZ_BMTK01000020.1"/>
</dbReference>
<accession>A0A7W7VAU7</accession>
<dbReference type="Proteomes" id="UP000579523">
    <property type="component" value="Unassembled WGS sequence"/>
</dbReference>
<evidence type="ECO:0000313" key="2">
    <source>
        <dbReference type="Proteomes" id="UP000579523"/>
    </source>
</evidence>
<organism evidence="1 2">
    <name type="scientific">Streptomyces griseomycini</name>
    <dbReference type="NCBI Taxonomy" id="66895"/>
    <lineage>
        <taxon>Bacteria</taxon>
        <taxon>Bacillati</taxon>
        <taxon>Actinomycetota</taxon>
        <taxon>Actinomycetes</taxon>
        <taxon>Kitasatosporales</taxon>
        <taxon>Streptomycetaceae</taxon>
        <taxon>Streptomyces</taxon>
    </lineage>
</organism>
<comment type="caution">
    <text evidence="1">The sequence shown here is derived from an EMBL/GenBank/DDBJ whole genome shotgun (WGS) entry which is preliminary data.</text>
</comment>
<gene>
    <name evidence="1" type="ORF">FHS37_007394</name>
</gene>
<keyword evidence="2" id="KW-1185">Reference proteome</keyword>
<dbReference type="EMBL" id="JACHJI010000026">
    <property type="protein sequence ID" value="MBB4903297.1"/>
    <property type="molecule type" value="Genomic_DNA"/>
</dbReference>
<protein>
    <submittedName>
        <fullName evidence="1">GNAT superfamily N-acetyltransferase</fullName>
    </submittedName>
</protein>
<dbReference type="AlphaFoldDB" id="A0A7W7VAU7"/>
<name>A0A7W7VAU7_9ACTN</name>
<proteinExistence type="predicted"/>